<evidence type="ECO:0000256" key="1">
    <source>
        <dbReference type="SAM" id="MobiDB-lite"/>
    </source>
</evidence>
<dbReference type="AlphaFoldDB" id="M0QMY7"/>
<dbReference type="STRING" id="1223545.GS4_30_00970"/>
<dbReference type="Proteomes" id="UP000011666">
    <property type="component" value="Unassembled WGS sequence"/>
</dbReference>
<protein>
    <submittedName>
        <fullName evidence="2">Uncharacterized protein</fullName>
    </submittedName>
</protein>
<gene>
    <name evidence="2" type="ORF">GS4_30_00970</name>
</gene>
<organism evidence="2 3">
    <name type="scientific">Gordonia soli NBRC 108243</name>
    <dbReference type="NCBI Taxonomy" id="1223545"/>
    <lineage>
        <taxon>Bacteria</taxon>
        <taxon>Bacillati</taxon>
        <taxon>Actinomycetota</taxon>
        <taxon>Actinomycetes</taxon>
        <taxon>Mycobacteriales</taxon>
        <taxon>Gordoniaceae</taxon>
        <taxon>Gordonia</taxon>
    </lineage>
</organism>
<evidence type="ECO:0000313" key="2">
    <source>
        <dbReference type="EMBL" id="GAC70025.1"/>
    </source>
</evidence>
<reference evidence="2 3" key="1">
    <citation type="submission" date="2013-01" db="EMBL/GenBank/DDBJ databases">
        <title>Whole genome shotgun sequence of Gordonia soli NBRC 108243.</title>
        <authorList>
            <person name="Isaki-Nakamura S."/>
            <person name="Hosoyama A."/>
            <person name="Tsuchikane K."/>
            <person name="Ando Y."/>
            <person name="Baba S."/>
            <person name="Ohji S."/>
            <person name="Hamada M."/>
            <person name="Tamura T."/>
            <person name="Yamazoe A."/>
            <person name="Yamazaki S."/>
            <person name="Fujita N."/>
        </authorList>
    </citation>
    <scope>NUCLEOTIDE SEQUENCE [LARGE SCALE GENOMIC DNA]</scope>
    <source>
        <strain evidence="2 3">NBRC 108243</strain>
    </source>
</reference>
<feature type="compositionally biased region" description="Basic and acidic residues" evidence="1">
    <location>
        <begin position="261"/>
        <end position="305"/>
    </location>
</feature>
<dbReference type="RefSeq" id="WP_007623659.1">
    <property type="nucleotide sequence ID" value="NZ_BANX01000030.1"/>
</dbReference>
<comment type="caution">
    <text evidence="2">The sequence shown here is derived from an EMBL/GenBank/DDBJ whole genome shotgun (WGS) entry which is preliminary data.</text>
</comment>
<sequence length="316" mass="33253">MLTLALAATLVGFVLLVLGLVTGTVWLAVACIVICLIGLGLLVADIVTAGRRGEPEADSGSFLSLPDDDVGGDDVDADRRRTVADGPPTRGGPAPPSGGGTDTAPYDEGPSLGDVVRSRDADGDVTRPRDDSGVLQADVGVPSDPNRGAQPTGTTRIGGYDDYVRSVGGPGGADPAESYAAESYPDGYGTDRDPATDHFPPQRRNPEPTHQDPMTHGAPQQNPAQQYSAPQYSAQQYSAPQYPRSTEPPTATPAPWPSLGDDPRFDATRDDPAGAEPSEREPGGRRRARDPETGRARDPETRGFDPLDPNWRPPLD</sequence>
<feature type="region of interest" description="Disordered" evidence="1">
    <location>
        <begin position="52"/>
        <end position="316"/>
    </location>
</feature>
<accession>M0QMY7</accession>
<evidence type="ECO:0000313" key="3">
    <source>
        <dbReference type="Proteomes" id="UP000011666"/>
    </source>
</evidence>
<keyword evidence="3" id="KW-1185">Reference proteome</keyword>
<feature type="compositionally biased region" description="Basic and acidic residues" evidence="1">
    <location>
        <begin position="116"/>
        <end position="132"/>
    </location>
</feature>
<feature type="compositionally biased region" description="Acidic residues" evidence="1">
    <location>
        <begin position="66"/>
        <end position="76"/>
    </location>
</feature>
<feature type="compositionally biased region" description="Low complexity" evidence="1">
    <location>
        <begin position="223"/>
        <end position="243"/>
    </location>
</feature>
<dbReference type="eggNOG" id="ENOG50343II">
    <property type="taxonomic scope" value="Bacteria"/>
</dbReference>
<dbReference type="EMBL" id="BANX01000030">
    <property type="protein sequence ID" value="GAC70025.1"/>
    <property type="molecule type" value="Genomic_DNA"/>
</dbReference>
<proteinExistence type="predicted"/>
<name>M0QMY7_9ACTN</name>